<dbReference type="EMBL" id="LT605205">
    <property type="protein sequence ID" value="SCD19096.1"/>
    <property type="molecule type" value="Genomic_DNA"/>
</dbReference>
<dbReference type="STRING" id="1642647.PSM36_0260"/>
<dbReference type="PANTHER" id="PTHR43369">
    <property type="entry name" value="PHOSPHORIBOSYLGLYCINAMIDE FORMYLTRANSFERASE"/>
    <property type="match status" value="1"/>
</dbReference>
<evidence type="ECO:0000256" key="1">
    <source>
        <dbReference type="ARBA" id="ARBA00005054"/>
    </source>
</evidence>
<accession>A0A1R3SRS2</accession>
<comment type="pathway">
    <text evidence="1 4">Purine metabolism; IMP biosynthesis via de novo pathway; N(2)-formyl-N(1)-(5-phospho-D-ribosyl)glycinamide from N(1)-(5-phospho-D-ribosyl)glycinamide (10-formyl THF route): step 1/1.</text>
</comment>
<evidence type="ECO:0000256" key="3">
    <source>
        <dbReference type="ARBA" id="ARBA00022755"/>
    </source>
</evidence>
<dbReference type="KEGG" id="psac:PSM36_0260"/>
<keyword evidence="2 4" id="KW-0808">Transferase</keyword>
<feature type="binding site" evidence="4">
    <location>
        <begin position="26"/>
        <end position="28"/>
    </location>
    <ligand>
        <name>N(1)-(5-phospho-beta-D-ribosyl)glycinamide</name>
        <dbReference type="ChEBI" id="CHEBI:143788"/>
    </ligand>
</feature>
<gene>
    <name evidence="4" type="primary">purN</name>
    <name evidence="6" type="ORF">PSM36_0260</name>
</gene>
<protein>
    <recommendedName>
        <fullName evidence="4">Phosphoribosylglycinamide formyltransferase</fullName>
        <ecNumber evidence="4">2.1.2.2</ecNumber>
    </recommendedName>
    <alternativeName>
        <fullName evidence="4">5'-phosphoribosylglycinamide transformylase</fullName>
    </alternativeName>
    <alternativeName>
        <fullName evidence="4">GAR transformylase</fullName>
        <shortName evidence="4">GART</shortName>
    </alternativeName>
</protein>
<dbReference type="EC" id="2.1.2.2" evidence="4"/>
<feature type="domain" description="Formyl transferase N-terminal" evidence="5">
    <location>
        <begin position="17"/>
        <end position="196"/>
    </location>
</feature>
<feature type="binding site" evidence="4">
    <location>
        <position position="116"/>
    </location>
    <ligand>
        <name>(6R)-10-formyltetrahydrofolate</name>
        <dbReference type="ChEBI" id="CHEBI:195366"/>
    </ligand>
</feature>
<reference evidence="6 7" key="1">
    <citation type="submission" date="2016-08" db="EMBL/GenBank/DDBJ databases">
        <authorList>
            <person name="Seilhamer J.J."/>
        </authorList>
    </citation>
    <scope>NUCLEOTIDE SEQUENCE [LARGE SCALE GENOMIC DNA]</scope>
    <source>
        <strain evidence="6">M3/6</strain>
    </source>
</reference>
<proteinExistence type="inferred from homology"/>
<name>A0A1R3SRS2_9BACT</name>
<dbReference type="CDD" id="cd08645">
    <property type="entry name" value="FMT_core_GART"/>
    <property type="match status" value="1"/>
</dbReference>
<dbReference type="NCBIfam" id="TIGR00639">
    <property type="entry name" value="PurN"/>
    <property type="match status" value="1"/>
</dbReference>
<keyword evidence="3 4" id="KW-0658">Purine biosynthesis</keyword>
<feature type="active site" description="Proton donor" evidence="4">
    <location>
        <position position="118"/>
    </location>
</feature>
<dbReference type="Gene3D" id="3.40.50.170">
    <property type="entry name" value="Formyl transferase, N-terminal domain"/>
    <property type="match status" value="1"/>
</dbReference>
<dbReference type="SUPFAM" id="SSF53328">
    <property type="entry name" value="Formyltransferase"/>
    <property type="match status" value="1"/>
</dbReference>
<keyword evidence="7" id="KW-1185">Reference proteome</keyword>
<dbReference type="Proteomes" id="UP000187464">
    <property type="component" value="Chromosome I"/>
</dbReference>
<feature type="site" description="Raises pKa of active site His" evidence="4">
    <location>
        <position position="159"/>
    </location>
</feature>
<dbReference type="InterPro" id="IPR002376">
    <property type="entry name" value="Formyl_transf_N"/>
</dbReference>
<dbReference type="UniPathway" id="UPA00074">
    <property type="reaction ID" value="UER00126"/>
</dbReference>
<dbReference type="GO" id="GO:0004644">
    <property type="term" value="F:phosphoribosylglycinamide formyltransferase activity"/>
    <property type="evidence" value="ECO:0007669"/>
    <property type="project" value="UniProtKB-UniRule"/>
</dbReference>
<dbReference type="AlphaFoldDB" id="A0A1R3SRS2"/>
<comment type="catalytic activity">
    <reaction evidence="4">
        <text>N(1)-(5-phospho-beta-D-ribosyl)glycinamide + (6R)-10-formyltetrahydrofolate = N(2)-formyl-N(1)-(5-phospho-beta-D-ribosyl)glycinamide + (6S)-5,6,7,8-tetrahydrofolate + H(+)</text>
        <dbReference type="Rhea" id="RHEA:15053"/>
        <dbReference type="ChEBI" id="CHEBI:15378"/>
        <dbReference type="ChEBI" id="CHEBI:57453"/>
        <dbReference type="ChEBI" id="CHEBI:143788"/>
        <dbReference type="ChEBI" id="CHEBI:147286"/>
        <dbReference type="ChEBI" id="CHEBI:195366"/>
        <dbReference type="EC" id="2.1.2.2"/>
    </reaction>
</comment>
<comment type="caution">
    <text evidence="4">Lacks conserved residue(s) required for the propagation of feature annotation.</text>
</comment>
<comment type="function">
    <text evidence="4">Catalyzes the transfer of a formyl group from 10-formyltetrahydrofolate to 5-phospho-ribosyl-glycinamide (GAR), producing 5-phospho-ribosyl-N-formylglycinamide (FGAR) and tetrahydrofolate.</text>
</comment>
<comment type="similarity">
    <text evidence="4">Belongs to the GART family.</text>
</comment>
<dbReference type="InterPro" id="IPR036477">
    <property type="entry name" value="Formyl_transf_N_sf"/>
</dbReference>
<dbReference type="InterPro" id="IPR004607">
    <property type="entry name" value="GART"/>
</dbReference>
<evidence type="ECO:0000256" key="2">
    <source>
        <dbReference type="ARBA" id="ARBA00022679"/>
    </source>
</evidence>
<evidence type="ECO:0000259" key="5">
    <source>
        <dbReference type="Pfam" id="PF00551"/>
    </source>
</evidence>
<dbReference type="GO" id="GO:0005829">
    <property type="term" value="C:cytosol"/>
    <property type="evidence" value="ECO:0007669"/>
    <property type="project" value="TreeGrafter"/>
</dbReference>
<feature type="binding site" evidence="4">
    <location>
        <position position="72"/>
    </location>
    <ligand>
        <name>(6R)-10-formyltetrahydrofolate</name>
        <dbReference type="ChEBI" id="CHEBI:195366"/>
    </ligand>
</feature>
<dbReference type="Pfam" id="PF00551">
    <property type="entry name" value="Formyl_trans_N"/>
    <property type="match status" value="1"/>
</dbReference>
<evidence type="ECO:0000313" key="6">
    <source>
        <dbReference type="EMBL" id="SCD19096.1"/>
    </source>
</evidence>
<dbReference type="PANTHER" id="PTHR43369:SF2">
    <property type="entry name" value="PHOSPHORIBOSYLGLYCINAMIDE FORMYLTRANSFERASE"/>
    <property type="match status" value="1"/>
</dbReference>
<evidence type="ECO:0000313" key="7">
    <source>
        <dbReference type="Proteomes" id="UP000187464"/>
    </source>
</evidence>
<dbReference type="GO" id="GO:0006189">
    <property type="term" value="P:'de novo' IMP biosynthetic process"/>
    <property type="evidence" value="ECO:0007669"/>
    <property type="project" value="UniProtKB-UniRule"/>
</dbReference>
<organism evidence="6 7">
    <name type="scientific">Proteiniphilum saccharofermentans</name>
    <dbReference type="NCBI Taxonomy" id="1642647"/>
    <lineage>
        <taxon>Bacteria</taxon>
        <taxon>Pseudomonadati</taxon>
        <taxon>Bacteroidota</taxon>
        <taxon>Bacteroidia</taxon>
        <taxon>Bacteroidales</taxon>
        <taxon>Dysgonomonadaceae</taxon>
        <taxon>Proteiniphilum</taxon>
    </lineage>
</organism>
<dbReference type="HAMAP" id="MF_01930">
    <property type="entry name" value="PurN"/>
    <property type="match status" value="1"/>
</dbReference>
<sequence length="209" mass="23306">MHKLCFFVQETTVFMTRIALFASGSGSNAENVIRYFSGHEDISVPLIISNKRDAYVHERADRLGIPSFTFSKAEFDEGSAIIDMLRSYDIDYIVLAGFLLKVSQSLLDTYPGRIINIHPALLPKFGGKGMYGGRVHQAVVEAGEKESGITIHYIDENYDEGDIIFQVTCEVLPEDTPEDVARKVHALEYAHFPKVIKAVVKGEDLSKFG</sequence>
<evidence type="ECO:0000256" key="4">
    <source>
        <dbReference type="HAMAP-Rule" id="MF_01930"/>
    </source>
</evidence>